<evidence type="ECO:0000256" key="1">
    <source>
        <dbReference type="ARBA" id="ARBA00022679"/>
    </source>
</evidence>
<sequence length="323" mass="38037">MLLALLFSFLIFEREVEGREKADESEYGDEEYEEYAVNEYSDISEKRFPKAIIVGVRKCGTRALLQFCGLHPQIVHAEREIHFFNDKENFQKGTTWYRQQMPLSLPSQVTMEKTPGYFISADAPNRLKELMNKGYIDNSIKGARKMITHKIILVVRDPVDRIVSSWAQILENRVKKGLPPPSETLEDRILNRGGRVNRHHSAVRTSIYLKWYRNWHRLFRGRILVIDANELVEYPWKSVQKVEDFLELPNLVDESEFYFNSTRGFYCMNNGKGPGRPKCLNKSKGREHPPISTNLRKKLKQFFYIYNNAFFKKINQDFGWNRN</sequence>
<feature type="domain" description="Sulfotransferase" evidence="5">
    <location>
        <begin position="49"/>
        <end position="303"/>
    </location>
</feature>
<evidence type="ECO:0000313" key="6">
    <source>
        <dbReference type="EMBL" id="CAG5104956.1"/>
    </source>
</evidence>
<comment type="similarity">
    <text evidence="3">Belongs to the sulfotransferase 1 family.</text>
</comment>
<dbReference type="PANTHER" id="PTHR10605">
    <property type="entry name" value="HEPARAN SULFATE SULFOTRANSFERASE"/>
    <property type="match status" value="1"/>
</dbReference>
<dbReference type="EC" id="2.8.2.-" evidence="3"/>
<dbReference type="Pfam" id="PF00685">
    <property type="entry name" value="Sulfotransfer_1"/>
    <property type="match status" value="1"/>
</dbReference>
<dbReference type="InterPro" id="IPR037359">
    <property type="entry name" value="NST/OST"/>
</dbReference>
<dbReference type="InterPro" id="IPR000863">
    <property type="entry name" value="Sulfotransferase_dom"/>
</dbReference>
<keyword evidence="4" id="KW-0732">Signal</keyword>
<dbReference type="SUPFAM" id="SSF52540">
    <property type="entry name" value="P-loop containing nucleoside triphosphate hydrolases"/>
    <property type="match status" value="1"/>
</dbReference>
<evidence type="ECO:0000256" key="3">
    <source>
        <dbReference type="RuleBase" id="RU361155"/>
    </source>
</evidence>
<feature type="signal peptide" evidence="4">
    <location>
        <begin position="1"/>
        <end position="18"/>
    </location>
</feature>
<gene>
    <name evidence="6" type="ORF">OKIOD_LOCUS10470</name>
</gene>
<proteinExistence type="inferred from homology"/>
<keyword evidence="2" id="KW-0325">Glycoprotein</keyword>
<organism evidence="6 7">
    <name type="scientific">Oikopleura dioica</name>
    <name type="common">Tunicate</name>
    <dbReference type="NCBI Taxonomy" id="34765"/>
    <lineage>
        <taxon>Eukaryota</taxon>
        <taxon>Metazoa</taxon>
        <taxon>Chordata</taxon>
        <taxon>Tunicata</taxon>
        <taxon>Appendicularia</taxon>
        <taxon>Copelata</taxon>
        <taxon>Oikopleuridae</taxon>
        <taxon>Oikopleura</taxon>
    </lineage>
</organism>
<dbReference type="Gene3D" id="3.40.50.300">
    <property type="entry name" value="P-loop containing nucleotide triphosphate hydrolases"/>
    <property type="match status" value="1"/>
</dbReference>
<dbReference type="PANTHER" id="PTHR10605:SF65">
    <property type="entry name" value="GH20068P"/>
    <property type="match status" value="1"/>
</dbReference>
<reference evidence="6 7" key="1">
    <citation type="submission" date="2021-04" db="EMBL/GenBank/DDBJ databases">
        <authorList>
            <person name="Bliznina A."/>
        </authorList>
    </citation>
    <scope>NUCLEOTIDE SEQUENCE [LARGE SCALE GENOMIC DNA]</scope>
</reference>
<evidence type="ECO:0000259" key="5">
    <source>
        <dbReference type="Pfam" id="PF00685"/>
    </source>
</evidence>
<evidence type="ECO:0000256" key="4">
    <source>
        <dbReference type="SAM" id="SignalP"/>
    </source>
</evidence>
<dbReference type="Proteomes" id="UP001158576">
    <property type="component" value="Chromosome 1"/>
</dbReference>
<protein>
    <recommendedName>
        <fullName evidence="3">Sulfotransferase</fullName>
        <ecNumber evidence="3">2.8.2.-</ecNumber>
    </recommendedName>
</protein>
<dbReference type="EMBL" id="OU015566">
    <property type="protein sequence ID" value="CAG5104956.1"/>
    <property type="molecule type" value="Genomic_DNA"/>
</dbReference>
<dbReference type="InterPro" id="IPR027417">
    <property type="entry name" value="P-loop_NTPase"/>
</dbReference>
<evidence type="ECO:0000256" key="2">
    <source>
        <dbReference type="ARBA" id="ARBA00023180"/>
    </source>
</evidence>
<keyword evidence="7" id="KW-1185">Reference proteome</keyword>
<name>A0ABN7SXW9_OIKDI</name>
<evidence type="ECO:0000313" key="7">
    <source>
        <dbReference type="Proteomes" id="UP001158576"/>
    </source>
</evidence>
<keyword evidence="1 3" id="KW-0808">Transferase</keyword>
<feature type="chain" id="PRO_5047199809" description="Sulfotransferase" evidence="4">
    <location>
        <begin position="19"/>
        <end position="323"/>
    </location>
</feature>
<accession>A0ABN7SXW9</accession>